<dbReference type="GO" id="GO:0016787">
    <property type="term" value="F:hydrolase activity"/>
    <property type="evidence" value="ECO:0007669"/>
    <property type="project" value="UniProtKB-KW"/>
</dbReference>
<comment type="cofactor">
    <cofactor evidence="1">
        <name>a divalent metal cation</name>
        <dbReference type="ChEBI" id="CHEBI:60240"/>
    </cofactor>
</comment>
<evidence type="ECO:0000256" key="6">
    <source>
        <dbReference type="ARBA" id="ARBA00022801"/>
    </source>
</evidence>
<dbReference type="AlphaFoldDB" id="A0AAV3RWW6"/>
<keyword evidence="6" id="KW-0378">Hydrolase</keyword>
<evidence type="ECO:0000256" key="3">
    <source>
        <dbReference type="ARBA" id="ARBA00006958"/>
    </source>
</evidence>
<evidence type="ECO:0000256" key="7">
    <source>
        <dbReference type="ARBA" id="ARBA00023242"/>
    </source>
</evidence>
<keyword evidence="7" id="KW-0539">Nucleus</keyword>
<comment type="subcellular location">
    <subcellularLocation>
        <location evidence="2">Nucleus</location>
    </subcellularLocation>
</comment>
<dbReference type="PANTHER" id="PTHR22930:SF281">
    <property type="entry name" value="NUCLEASE"/>
    <property type="match status" value="1"/>
</dbReference>
<evidence type="ECO:0000313" key="9">
    <source>
        <dbReference type="EMBL" id="GAA0185130.1"/>
    </source>
</evidence>
<name>A0AAV3RWW6_LITER</name>
<keyword evidence="10" id="KW-1185">Reference proteome</keyword>
<evidence type="ECO:0000256" key="1">
    <source>
        <dbReference type="ARBA" id="ARBA00001968"/>
    </source>
</evidence>
<reference evidence="9 10" key="1">
    <citation type="submission" date="2024-01" db="EMBL/GenBank/DDBJ databases">
        <title>The complete chloroplast genome sequence of Lithospermum erythrorhizon: insights into the phylogenetic relationship among Boraginaceae species and the maternal lineages of purple gromwells.</title>
        <authorList>
            <person name="Okada T."/>
            <person name="Watanabe K."/>
        </authorList>
    </citation>
    <scope>NUCLEOTIDE SEQUENCE [LARGE SCALE GENOMIC DNA]</scope>
</reference>
<evidence type="ECO:0000313" key="10">
    <source>
        <dbReference type="Proteomes" id="UP001454036"/>
    </source>
</evidence>
<dbReference type="InterPro" id="IPR045249">
    <property type="entry name" value="HARBI1-like"/>
</dbReference>
<dbReference type="GO" id="GO:0046872">
    <property type="term" value="F:metal ion binding"/>
    <property type="evidence" value="ECO:0007669"/>
    <property type="project" value="UniProtKB-KW"/>
</dbReference>
<dbReference type="Pfam" id="PF13359">
    <property type="entry name" value="DDE_Tnp_4"/>
    <property type="match status" value="1"/>
</dbReference>
<comment type="caution">
    <text evidence="9">The sequence shown here is derived from an EMBL/GenBank/DDBJ whole genome shotgun (WGS) entry which is preliminary data.</text>
</comment>
<dbReference type="Proteomes" id="UP001454036">
    <property type="component" value="Unassembled WGS sequence"/>
</dbReference>
<accession>A0AAV3RWW6</accession>
<gene>
    <name evidence="9" type="ORF">LIER_32418</name>
</gene>
<evidence type="ECO:0000256" key="2">
    <source>
        <dbReference type="ARBA" id="ARBA00004123"/>
    </source>
</evidence>
<keyword evidence="4" id="KW-0540">Nuclease</keyword>
<evidence type="ECO:0000256" key="4">
    <source>
        <dbReference type="ARBA" id="ARBA00022722"/>
    </source>
</evidence>
<dbReference type="PANTHER" id="PTHR22930">
    <property type="match status" value="1"/>
</dbReference>
<feature type="domain" description="DDE Tnp4" evidence="8">
    <location>
        <begin position="22"/>
        <end position="110"/>
    </location>
</feature>
<evidence type="ECO:0000259" key="8">
    <source>
        <dbReference type="Pfam" id="PF13359"/>
    </source>
</evidence>
<organism evidence="9 10">
    <name type="scientific">Lithospermum erythrorhizon</name>
    <name type="common">Purple gromwell</name>
    <name type="synonym">Lithospermum officinale var. erythrorhizon</name>
    <dbReference type="NCBI Taxonomy" id="34254"/>
    <lineage>
        <taxon>Eukaryota</taxon>
        <taxon>Viridiplantae</taxon>
        <taxon>Streptophyta</taxon>
        <taxon>Embryophyta</taxon>
        <taxon>Tracheophyta</taxon>
        <taxon>Spermatophyta</taxon>
        <taxon>Magnoliopsida</taxon>
        <taxon>eudicotyledons</taxon>
        <taxon>Gunneridae</taxon>
        <taxon>Pentapetalae</taxon>
        <taxon>asterids</taxon>
        <taxon>lamiids</taxon>
        <taxon>Boraginales</taxon>
        <taxon>Boraginaceae</taxon>
        <taxon>Boraginoideae</taxon>
        <taxon>Lithospermeae</taxon>
        <taxon>Lithospermum</taxon>
    </lineage>
</organism>
<sequence length="163" mass="19600">MRQNLLEGILRNRNGFRTQWIKNLLVDAGYTNGPGFLALYRNTRYHLKLWRGNTPQNYKELFNLRHSSARNSIEWAFGLLKKRWEILRTPNFYPLKTQIRVINACWILHNFLRDEMPDDELLDQVDKRFENNTEGADDFEHEIVREEEDQITSIRVTNEWTAF</sequence>
<comment type="similarity">
    <text evidence="3">Belongs to the HARBI1 family.</text>
</comment>
<dbReference type="EMBL" id="BAABME010012450">
    <property type="protein sequence ID" value="GAA0185130.1"/>
    <property type="molecule type" value="Genomic_DNA"/>
</dbReference>
<protein>
    <recommendedName>
        <fullName evidence="8">DDE Tnp4 domain-containing protein</fullName>
    </recommendedName>
</protein>
<evidence type="ECO:0000256" key="5">
    <source>
        <dbReference type="ARBA" id="ARBA00022723"/>
    </source>
</evidence>
<dbReference type="InterPro" id="IPR027806">
    <property type="entry name" value="HARBI1_dom"/>
</dbReference>
<proteinExistence type="inferred from homology"/>
<dbReference type="GO" id="GO:0005634">
    <property type="term" value="C:nucleus"/>
    <property type="evidence" value="ECO:0007669"/>
    <property type="project" value="UniProtKB-SubCell"/>
</dbReference>
<dbReference type="GO" id="GO:0004518">
    <property type="term" value="F:nuclease activity"/>
    <property type="evidence" value="ECO:0007669"/>
    <property type="project" value="UniProtKB-KW"/>
</dbReference>
<keyword evidence="5" id="KW-0479">Metal-binding</keyword>